<feature type="domain" description="Tubulin-folding cofactor D ARM repeats" evidence="6">
    <location>
        <begin position="283"/>
        <end position="519"/>
    </location>
</feature>
<evidence type="ECO:0000256" key="1">
    <source>
        <dbReference type="ARBA" id="ARBA00006853"/>
    </source>
</evidence>
<dbReference type="GO" id="GO:0070830">
    <property type="term" value="P:bicellular tight junction assembly"/>
    <property type="evidence" value="ECO:0007669"/>
    <property type="project" value="TreeGrafter"/>
</dbReference>
<evidence type="ECO:0000313" key="8">
    <source>
        <dbReference type="Proteomes" id="UP001153709"/>
    </source>
</evidence>
<dbReference type="GO" id="GO:0034333">
    <property type="term" value="P:adherens junction assembly"/>
    <property type="evidence" value="ECO:0007669"/>
    <property type="project" value="TreeGrafter"/>
</dbReference>
<evidence type="ECO:0000313" key="7">
    <source>
        <dbReference type="EMBL" id="CAG9836307.1"/>
    </source>
</evidence>
<proteinExistence type="inferred from homology"/>
<dbReference type="Proteomes" id="UP001153709">
    <property type="component" value="Chromosome 6"/>
</dbReference>
<dbReference type="Pfam" id="PF23579">
    <property type="entry name" value="ARM_TBCD"/>
    <property type="match status" value="1"/>
</dbReference>
<evidence type="ECO:0000256" key="2">
    <source>
        <dbReference type="ARBA" id="ARBA00015003"/>
    </source>
</evidence>
<dbReference type="AlphaFoldDB" id="A0A9N9T5M3"/>
<comment type="similarity">
    <text evidence="1">Belongs to the TBCD family.</text>
</comment>
<dbReference type="InterPro" id="IPR033162">
    <property type="entry name" value="TBCD"/>
</dbReference>
<keyword evidence="4" id="KW-0472">Membrane</keyword>
<evidence type="ECO:0000259" key="5">
    <source>
        <dbReference type="Pfam" id="PF12612"/>
    </source>
</evidence>
<dbReference type="GO" id="GO:0005096">
    <property type="term" value="F:GTPase activator activity"/>
    <property type="evidence" value="ECO:0007669"/>
    <property type="project" value="InterPro"/>
</dbReference>
<dbReference type="EMBL" id="OU898281">
    <property type="protein sequence ID" value="CAG9836307.1"/>
    <property type="molecule type" value="Genomic_DNA"/>
</dbReference>
<dbReference type="InterPro" id="IPR011989">
    <property type="entry name" value="ARM-like"/>
</dbReference>
<dbReference type="Pfam" id="PF25767">
    <property type="entry name" value="ARM_TBCD_2nd"/>
    <property type="match status" value="1"/>
</dbReference>
<evidence type="ECO:0000256" key="4">
    <source>
        <dbReference type="SAM" id="Phobius"/>
    </source>
</evidence>
<gene>
    <name evidence="7" type="ORF">DIABBA_LOCUS9400</name>
</gene>
<keyword evidence="4" id="KW-1133">Transmembrane helix</keyword>
<keyword evidence="8" id="KW-1185">Reference proteome</keyword>
<dbReference type="OrthoDB" id="10253476at2759"/>
<feature type="domain" description="Tubulin-folding cofactor D C-terminal" evidence="5">
    <location>
        <begin position="878"/>
        <end position="1064"/>
    </location>
</feature>
<dbReference type="GO" id="GO:0016328">
    <property type="term" value="C:lateral plasma membrane"/>
    <property type="evidence" value="ECO:0007669"/>
    <property type="project" value="TreeGrafter"/>
</dbReference>
<dbReference type="InterPro" id="IPR022577">
    <property type="entry name" value="TBCD_C"/>
</dbReference>
<dbReference type="PANTHER" id="PTHR12658">
    <property type="entry name" value="BETA-TUBULIN COFACTOR D"/>
    <property type="match status" value="1"/>
</dbReference>
<dbReference type="GO" id="GO:0048487">
    <property type="term" value="F:beta-tubulin binding"/>
    <property type="evidence" value="ECO:0007669"/>
    <property type="project" value="InterPro"/>
</dbReference>
<protein>
    <recommendedName>
        <fullName evidence="2">Tubulin-specific chaperone D</fullName>
    </recommendedName>
</protein>
<dbReference type="Gene3D" id="1.25.10.10">
    <property type="entry name" value="Leucine-rich Repeat Variant"/>
    <property type="match status" value="2"/>
</dbReference>
<reference evidence="7" key="1">
    <citation type="submission" date="2022-01" db="EMBL/GenBank/DDBJ databases">
        <authorList>
            <person name="King R."/>
        </authorList>
    </citation>
    <scope>NUCLEOTIDE SEQUENCE</scope>
</reference>
<dbReference type="InterPro" id="IPR016024">
    <property type="entry name" value="ARM-type_fold"/>
</dbReference>
<dbReference type="InterPro" id="IPR058033">
    <property type="entry name" value="ARM_TBCD_2nd"/>
</dbReference>
<evidence type="ECO:0000256" key="3">
    <source>
        <dbReference type="ARBA" id="ARBA00023186"/>
    </source>
</evidence>
<sequence length="1223" mass="139200">MSNKTNSELQREDEPFGLGCALEFFTEHEEVIKIIDNLKNTVNAETSIVERTHEKFSFILNQYIEQPHLIDSHINEILEKFIEIVRNPANEMKLKHLTFKFLFVVVNVRGYKVIIRHLPHEVTDFEPVLQLLEAQTPDDANTWTTRYILLLWLSIIVMIPFHMSRFDGFDQKETVKATVMDRILKLIKTYVVVPDKCRDAAACLSHQFITRNDVKEKHLCSFLEWAKELSLSNDSNIFVIYGSLACVATILKHGKREDLLPYTRNLLHWVVNAEFKNKSGSNIQKLIYKIIQRIGLTFLPPRIASWRYKRGNRSLAANLSSGDNSVSFTSNSIEEDTDAEDIIEVPDEIEEVIDQLIQGLRSTDGVVRWSAAKGVGRVTARLPKDLADDVVGSVLELFSPRESDMAWHGGCLALAELGRRGLLLPERLPQVVPVVLKALVYDEPRGYSSVGSHIRDAACYVCWSFSRAYESQVLAPYVKQIASCLLIVTCFDKEINCRRAASAAFQENVGRQGSFPHGIDILTAADFFSVSIRSNAFLNISVYISQFEEYSVDLIDHLLVRKVDHWDPTIRELTAKALHNLTPNNLDYMILSVLPCLLEKTNTIDLNARHGSVISIGEVLYAISKITKKNCKPISSSISEDILEKVKTLIPKFKEKQYFRGLGGELMKQACSDFIEKCSLSSLPLRDDPVTEEWLQLLNECLSYEVATIRLAAVKALPALLQEFFFQDPSRCDEIVKQYIKELSTATNEQSRMGHCLALGVLPRLMLERNLDVVVSSLVECATSTPNTIKWAECRRDAIKALSLVAETMVDNIGKEFTEHHIHSIYHILLEGLKDYTQDKRGDIGAWVREASISGLQSLTFLLTKTYPQILTPKLMIQILSMVAQQAVEKIDRTRSLAAKVFYSFIYNDPPTPNLPHFNDLVRIFPKTECDVMNWNSSSVTFPKFVQLVQLPSFIYNIMVGLVCSIGGLTETLVKDSSSSFFSYLKGELNSKSNLLQNLCDTIIDIFINYQKIDRITVPMFRFLDKLFDSGCIEDVISDDSSEFVKKTLKLIQLEISGCKDIYKLIDGINVLCQFIQTTKVWRTITNLKKTTHNSLSNLIPIETWENHYKNLLQKSRLEYVGEEYSMERQTNNNINTTNNEVRTALIKIKNIRYPRPGNIAVELLKAGGPLLIERITFLMNRCCQQIQVPSEWKTAHQVSIFKKGNRKDSNCYREHQVSYLLS</sequence>
<dbReference type="GO" id="GO:0000226">
    <property type="term" value="P:microtubule cytoskeleton organization"/>
    <property type="evidence" value="ECO:0007669"/>
    <property type="project" value="TreeGrafter"/>
</dbReference>
<dbReference type="GO" id="GO:0007021">
    <property type="term" value="P:tubulin complex assembly"/>
    <property type="evidence" value="ECO:0007669"/>
    <property type="project" value="InterPro"/>
</dbReference>
<dbReference type="Pfam" id="PF12612">
    <property type="entry name" value="TFCD_C"/>
    <property type="match status" value="1"/>
</dbReference>
<dbReference type="PANTHER" id="PTHR12658:SF0">
    <property type="entry name" value="TUBULIN-SPECIFIC CHAPERONE D"/>
    <property type="match status" value="1"/>
</dbReference>
<feature type="transmembrane region" description="Helical" evidence="4">
    <location>
        <begin position="147"/>
        <end position="163"/>
    </location>
</feature>
<dbReference type="GO" id="GO:0007023">
    <property type="term" value="P:post-chaperonin tubulin folding pathway"/>
    <property type="evidence" value="ECO:0007669"/>
    <property type="project" value="InterPro"/>
</dbReference>
<organism evidence="7 8">
    <name type="scientific">Diabrotica balteata</name>
    <name type="common">Banded cucumber beetle</name>
    <dbReference type="NCBI Taxonomy" id="107213"/>
    <lineage>
        <taxon>Eukaryota</taxon>
        <taxon>Metazoa</taxon>
        <taxon>Ecdysozoa</taxon>
        <taxon>Arthropoda</taxon>
        <taxon>Hexapoda</taxon>
        <taxon>Insecta</taxon>
        <taxon>Pterygota</taxon>
        <taxon>Neoptera</taxon>
        <taxon>Endopterygota</taxon>
        <taxon>Coleoptera</taxon>
        <taxon>Polyphaga</taxon>
        <taxon>Cucujiformia</taxon>
        <taxon>Chrysomeloidea</taxon>
        <taxon>Chrysomelidae</taxon>
        <taxon>Galerucinae</taxon>
        <taxon>Diabroticina</taxon>
        <taxon>Diabroticites</taxon>
        <taxon>Diabrotica</taxon>
    </lineage>
</organism>
<dbReference type="SUPFAM" id="SSF48371">
    <property type="entry name" value="ARM repeat"/>
    <property type="match status" value="2"/>
</dbReference>
<name>A0A9N9T5M3_DIABA</name>
<keyword evidence="4" id="KW-0812">Transmembrane</keyword>
<evidence type="ECO:0000259" key="6">
    <source>
        <dbReference type="Pfam" id="PF25767"/>
    </source>
</evidence>
<keyword evidence="3" id="KW-0143">Chaperone</keyword>
<accession>A0A9N9T5M3</accession>